<dbReference type="AlphaFoldDB" id="A0A1B4V7A4"/>
<evidence type="ECO:0008006" key="5">
    <source>
        <dbReference type="Google" id="ProtNLM"/>
    </source>
</evidence>
<feature type="region of interest" description="Disordered" evidence="1">
    <location>
        <begin position="19"/>
        <end position="71"/>
    </location>
</feature>
<sequence length="99" mass="10749">MRSISVFLLVLACSALPAAAEKNGPADSGRTGTDGLGMKEKMRGGAQLPIDMDEPMPIGMAREGMKKGDVKEHAMKKEAVMDEMMKQEEQKPGSERNIR</sequence>
<reference evidence="3 4" key="1">
    <citation type="submission" date="2015-08" db="EMBL/GenBank/DDBJ databases">
        <title>Complete genome sequence of Sulfurifustis variabilis.</title>
        <authorList>
            <person name="Miura A."/>
            <person name="Kojima H."/>
            <person name="Fukui M."/>
        </authorList>
    </citation>
    <scope>NUCLEOTIDE SEQUENCE [LARGE SCALE GENOMIC DNA]</scope>
    <source>
        <strain evidence="4">skN76</strain>
    </source>
</reference>
<keyword evidence="4" id="KW-1185">Reference proteome</keyword>
<accession>A0A1B4V7A4</accession>
<organism evidence="3 4">
    <name type="scientific">Sulfurifustis variabilis</name>
    <dbReference type="NCBI Taxonomy" id="1675686"/>
    <lineage>
        <taxon>Bacteria</taxon>
        <taxon>Pseudomonadati</taxon>
        <taxon>Pseudomonadota</taxon>
        <taxon>Gammaproteobacteria</taxon>
        <taxon>Acidiferrobacterales</taxon>
        <taxon>Acidiferrobacteraceae</taxon>
        <taxon>Sulfurifustis</taxon>
    </lineage>
</organism>
<dbReference type="EMBL" id="AP014936">
    <property type="protein sequence ID" value="BAU49416.1"/>
    <property type="molecule type" value="Genomic_DNA"/>
</dbReference>
<gene>
    <name evidence="3" type="ORF">SVA_2868</name>
</gene>
<evidence type="ECO:0000313" key="4">
    <source>
        <dbReference type="Proteomes" id="UP000218899"/>
    </source>
</evidence>
<feature type="chain" id="PRO_5008571405" description="Secreted protein" evidence="2">
    <location>
        <begin position="21"/>
        <end position="99"/>
    </location>
</feature>
<name>A0A1B4V7A4_9GAMM</name>
<evidence type="ECO:0000256" key="2">
    <source>
        <dbReference type="SAM" id="SignalP"/>
    </source>
</evidence>
<proteinExistence type="predicted"/>
<evidence type="ECO:0000256" key="1">
    <source>
        <dbReference type="SAM" id="MobiDB-lite"/>
    </source>
</evidence>
<dbReference type="KEGG" id="sva:SVA_2868"/>
<evidence type="ECO:0000313" key="3">
    <source>
        <dbReference type="EMBL" id="BAU49416.1"/>
    </source>
</evidence>
<protein>
    <recommendedName>
        <fullName evidence="5">Secreted protein</fullName>
    </recommendedName>
</protein>
<feature type="signal peptide" evidence="2">
    <location>
        <begin position="1"/>
        <end position="20"/>
    </location>
</feature>
<keyword evidence="2" id="KW-0732">Signal</keyword>
<dbReference type="RefSeq" id="WP_148665486.1">
    <property type="nucleotide sequence ID" value="NZ_AP014936.1"/>
</dbReference>
<dbReference type="Proteomes" id="UP000218899">
    <property type="component" value="Chromosome"/>
</dbReference>